<dbReference type="Proteomes" id="UP000001542">
    <property type="component" value="Unassembled WGS sequence"/>
</dbReference>
<proteinExistence type="predicted"/>
<name>A2EKG0_TRIV3</name>
<reference evidence="1" key="1">
    <citation type="submission" date="2006-10" db="EMBL/GenBank/DDBJ databases">
        <authorList>
            <person name="Amadeo P."/>
            <person name="Zhao Q."/>
            <person name="Wortman J."/>
            <person name="Fraser-Liggett C."/>
            <person name="Carlton J."/>
        </authorList>
    </citation>
    <scope>NUCLEOTIDE SEQUENCE</scope>
    <source>
        <strain evidence="1">G3</strain>
    </source>
</reference>
<accession>A2EKG0</accession>
<reference evidence="1" key="2">
    <citation type="journal article" date="2007" name="Science">
        <title>Draft genome sequence of the sexually transmitted pathogen Trichomonas vaginalis.</title>
        <authorList>
            <person name="Carlton J.M."/>
            <person name="Hirt R.P."/>
            <person name="Silva J.C."/>
            <person name="Delcher A.L."/>
            <person name="Schatz M."/>
            <person name="Zhao Q."/>
            <person name="Wortman J.R."/>
            <person name="Bidwell S.L."/>
            <person name="Alsmark U.C.M."/>
            <person name="Besteiro S."/>
            <person name="Sicheritz-Ponten T."/>
            <person name="Noel C.J."/>
            <person name="Dacks J.B."/>
            <person name="Foster P.G."/>
            <person name="Simillion C."/>
            <person name="Van de Peer Y."/>
            <person name="Miranda-Saavedra D."/>
            <person name="Barton G.J."/>
            <person name="Westrop G.D."/>
            <person name="Mueller S."/>
            <person name="Dessi D."/>
            <person name="Fiori P.L."/>
            <person name="Ren Q."/>
            <person name="Paulsen I."/>
            <person name="Zhang H."/>
            <person name="Bastida-Corcuera F.D."/>
            <person name="Simoes-Barbosa A."/>
            <person name="Brown M.T."/>
            <person name="Hayes R.D."/>
            <person name="Mukherjee M."/>
            <person name="Okumura C.Y."/>
            <person name="Schneider R."/>
            <person name="Smith A.J."/>
            <person name="Vanacova S."/>
            <person name="Villalvazo M."/>
            <person name="Haas B.J."/>
            <person name="Pertea M."/>
            <person name="Feldblyum T.V."/>
            <person name="Utterback T.R."/>
            <person name="Shu C.L."/>
            <person name="Osoegawa K."/>
            <person name="de Jong P.J."/>
            <person name="Hrdy I."/>
            <person name="Horvathova L."/>
            <person name="Zubacova Z."/>
            <person name="Dolezal P."/>
            <person name="Malik S.B."/>
            <person name="Logsdon J.M. Jr."/>
            <person name="Henze K."/>
            <person name="Gupta A."/>
            <person name="Wang C.C."/>
            <person name="Dunne R.L."/>
            <person name="Upcroft J.A."/>
            <person name="Upcroft P."/>
            <person name="White O."/>
            <person name="Salzberg S.L."/>
            <person name="Tang P."/>
            <person name="Chiu C.-H."/>
            <person name="Lee Y.-S."/>
            <person name="Embley T.M."/>
            <person name="Coombs G.H."/>
            <person name="Mottram J.C."/>
            <person name="Tachezy J."/>
            <person name="Fraser-Liggett C.M."/>
            <person name="Johnson P.J."/>
        </authorList>
    </citation>
    <scope>NUCLEOTIDE SEQUENCE [LARGE SCALE GENOMIC DNA]</scope>
    <source>
        <strain evidence="1">G3</strain>
    </source>
</reference>
<gene>
    <name evidence="1" type="ORF">TVAG_340460</name>
</gene>
<dbReference type="SUPFAM" id="SSF48371">
    <property type="entry name" value="ARM repeat"/>
    <property type="match status" value="1"/>
</dbReference>
<organism evidence="1 2">
    <name type="scientific">Trichomonas vaginalis (strain ATCC PRA-98 / G3)</name>
    <dbReference type="NCBI Taxonomy" id="412133"/>
    <lineage>
        <taxon>Eukaryota</taxon>
        <taxon>Metamonada</taxon>
        <taxon>Parabasalia</taxon>
        <taxon>Trichomonadida</taxon>
        <taxon>Trichomonadidae</taxon>
        <taxon>Trichomonas</taxon>
    </lineage>
</organism>
<dbReference type="VEuPathDB" id="TrichDB:TVAGG3_0979610"/>
<dbReference type="InParanoid" id="A2EKG0"/>
<keyword evidence="2" id="KW-1185">Reference proteome</keyword>
<dbReference type="VEuPathDB" id="TrichDB:TVAG_340460"/>
<evidence type="ECO:0000313" key="2">
    <source>
        <dbReference type="Proteomes" id="UP000001542"/>
    </source>
</evidence>
<dbReference type="InterPro" id="IPR016024">
    <property type="entry name" value="ARM-type_fold"/>
</dbReference>
<evidence type="ECO:0000313" key="1">
    <source>
        <dbReference type="EMBL" id="EAY06868.1"/>
    </source>
</evidence>
<dbReference type="EMBL" id="DS113413">
    <property type="protein sequence ID" value="EAY06868.1"/>
    <property type="molecule type" value="Genomic_DNA"/>
</dbReference>
<dbReference type="KEGG" id="tva:4764750"/>
<sequence length="2928" mass="338546">MKNVSIKELFSSKDQSMVMKCITYLRNKQIDLMLQKSDPAIVYKSIFAELEEKPSDFDQLEWDKMRFIAYLAFAQLLGNDFLISSTPILTKYGPLFSCLCFCCIYSKDKMSMTQDLTKILLDYLQKLLINQQALPFYSHNSATDVKHILSFLTHSSVEKLKDTFLQVDINKLTYSDYSILYDSNLASHQNPNVIRKFFTSEISPSFIIDRFFKFWRKIFDTPNLRDPKENQGYSSPEIAQSVEKISKIFESATYQKYSEISPNFRWREIFNFFEMTYDATHQGRVMLFIDYALRTIKKMHVEIEAVMVSRLFCNHYKKNISYSYYPYFMQGVISAIRRQTLKLMNVRFPMLLANKDAILSTKYYFKDQNQNNSDLMNEIDKVLYTQVNPIIVQTQEAGDALVDKCNQKFEQITYGIEAPLTFGVVNTLEIISKIGGAPEAENEKNSTIFFGVREFLEYAIKLLVALTYKITEERRYAERQFNRSSLSNLTLFPSLFSTISSLFKDLPSTFENVAAQIICQALFEAVQNHEASIELIQAFAESSAANPSLFRTITRQMIFQALQIFPDLTDFNFEKASTVTNWVFFLIRFSIKIDNSGHNLIGLFHFYKSPIVIQTFRNISMIANPLTVLKLFRVILKIANRDGAKIDANMDSAFLVKIIEDLKGTISYIQNRFLDVFFTVDKLQNLIPFHIQLIEMCLTSGDKKLIDLVSPIITKFINTQKLKSDLESDSLRNLISKWYSVMNQCSPDDLYEMLKCMQNHPSTVLSPIQSKNFEEIGVTYESVGCDISKFLSAIFKHVKEDDEEAAHLLALLNIAFEIIKEEFTKNSKRISDAIRQILFITNYISKFSKIRGKVLAFTDKMNEFFVQPFCTGYSTAYLINLFITCGSTESKSSQFMELVIERYLAKCQAFGYPVSVMETVVDQIYEMVYSEKWFAIKCCAFLFITKYCIKALPPRRLEFQLYLRSVDEMNFKTFNKFLKAYEQGLDEEGKREYVMAIYNCRNFRLNNILLMFIHRTKKLKVPVQIESFSELNPRDYMSFFIHAILIINCGCTQGMLPTEVVIEIQNFTKMQNEPKDKQILTFLLIDAILEHQSYADLIFPERTYLINFIHRFIGYHQTKNKLIKKLLSRSIYNLSLRFPNDTNVIGYLKQQASAESQIFYYIRTIPHLCNPSFIKGMIMKIKLFSDDDPTTNNPQVPKPSFDEVVRCFKVLGSDEWMEIPGVQDQIQIDTFIAAVLNLMASPSIPFWPVFGKSVLNFCVRFSGKVTNNLYTPRFITNPRASQLMEYFIINDKSNAFLQEFIAICQQSHDLSNIPFLFIRIFQTLVKVDRFAKDPNFVKDMNQIFHKLLDNYSKSRFTNDLSFVILSVYAEAYLDLIKQELDSEKIFTFSELFIYSEFRHADISSLFKHAIFGRKDANSQNVYQNIIFQCSTNISRYDVNVLDILLSNSLKSCPGANYEMVWTILVQNLEFGYEQLYYTSIHNVRIILQLDFPVLSKFPMFARFIPAIMSKSNPDNIIETFKALTIYSKKSTMPPRLLYDIIKHIFINGALIENPYKRDAFEFLHANEKSLDNLPLDVIESIHIFITDRLGTKFSIPLLKEFPIFEKYLPFSAAANTAHNYWTYKEKQANLDLCIWHGIQFCINIELTEEEKVIFSQTIIDYIIFYIKDKERTKTKINDKEFNIVMINLLQFIMKKPQSVEFPEFIVRELVSQLNDQSIPESIQVVIFCCMMKYCSLKLISENFKYVKEIFESLRNNRIMTIDNFFKHMASCILGLPTTETQYFQLIIESITYLFSFAPCRTYFIKARILIEEVSKSNHPQIEFLTEARDSLIKLVKRYNSPLISDIIAILIEKAVCLKPEFQYEYIFKMLSTAQNQLIMASHKIITNSKVDPKVRFDLIKAITKFVTNNHINVYERLLTGMQKFSEETNIDTSYNRVRILICQAISSNPSTRVKAANEIIQILGDDEKIRFNLLVDIIPFKMWSNSTLPFMSLLISKVNNDWNTLVALSNLFEDVSIQISTNCFSKILDETTVKSMRTLLCHALESRNGSRQFTNIIQAIVTAFSNSKLNLPFELVRKSTKFAPLQWALEEYIDENTDDNHLVLWHEQNLALFGKLVGKVPTEELAAAAAFFLRNPYQTATAILSMLPSTHAKSIEKLKKLSIYFSSESNFVTHMVRNSDSTPDIMLDEIEKLSRVITVQPGDSLKGDISSIRKMNIQYIKSRPYMTAWQASRALSIQFLVSFATDFANNGKLTERIPFNVFHYISNMPHLKFLSILGASPFDTVYQNSWVTPNGECLILPHYSLIIFKEIAGMMKYSDIAVPIEKIEPAILNFQSLIMKRDLTIHHLIAWMMSSYHIFMNTPIPVFLKTAVDASLATLTSTSNNSTYAIVSAGQIVSLLRLGYGSNDRLLNDAAFQASQMIGELVNEKKDSLMFWAPQILSLMEKSAVKDSIQDSYKTYEFFNAYYTFRRRQGSNDYLKEPSIAFLHELEVFVDYLFSLDWTTYMNQKWLKTLIQETAALPDDEIEKIDIPKISNSVPTSSFEVAVHKTHHWFNFCNNFTEFAMKCKESVSNRTVLDLLAELLPSEKQYQDTKKEIESHLQQVNLRIRSFMPSKHFFDKIQFRRFTHEIEKISDDTFVLQAMLFEARKVFIAITRAEANTALNVAVNLLQSLANMAKENPLNVTNVPRLTSPISMNIGPNYRATFYMTPPQYMTSMFYEAVGVKTTEWEATPENIQNLPTERAMRYLSTRFTKMHFVAMRNSMLQSVSASSSVRHLLGTNYPNLNEIVLLLKSGEISLLPSSITNVSRDIPELSSFRLSPNISSLLGPGYKGKLAFSMSHFMTVYNDMLPLLIPMIHLFYIEKFNIFEMSELKQISDNLVARSRQLVLPNISCSTEKDAVDWMETVLSLIDAASIPDDKPVESIPWF</sequence>
<dbReference type="RefSeq" id="XP_001319091.1">
    <property type="nucleotide sequence ID" value="XM_001319056.1"/>
</dbReference>
<protein>
    <submittedName>
        <fullName evidence="1">Uncharacterized protein</fullName>
    </submittedName>
</protein>